<evidence type="ECO:0000256" key="1">
    <source>
        <dbReference type="ARBA" id="ARBA00022617"/>
    </source>
</evidence>
<accession>A0A2C5XTG1</accession>
<proteinExistence type="predicted"/>
<evidence type="ECO:0000256" key="4">
    <source>
        <dbReference type="SAM" id="MobiDB-lite"/>
    </source>
</evidence>
<dbReference type="Gene3D" id="1.20.910.10">
    <property type="entry name" value="Heme oxygenase-like"/>
    <property type="match status" value="1"/>
</dbReference>
<protein>
    <recommendedName>
        <fullName evidence="8">Heme oxygenase-like protein</fullName>
    </recommendedName>
</protein>
<keyword evidence="5" id="KW-0472">Membrane</keyword>
<gene>
    <name evidence="6" type="ORF">CDD80_5910</name>
</gene>
<keyword evidence="7" id="KW-1185">Reference proteome</keyword>
<dbReference type="Pfam" id="PF01126">
    <property type="entry name" value="Heme_oxygenase"/>
    <property type="match status" value="1"/>
</dbReference>
<dbReference type="Proteomes" id="UP000226431">
    <property type="component" value="Unassembled WGS sequence"/>
</dbReference>
<dbReference type="SUPFAM" id="SSF48613">
    <property type="entry name" value="Heme oxygenase-like"/>
    <property type="match status" value="1"/>
</dbReference>
<dbReference type="OrthoDB" id="652091at2759"/>
<dbReference type="EMBL" id="NJES01000061">
    <property type="protein sequence ID" value="PHH78969.1"/>
    <property type="molecule type" value="Genomic_DNA"/>
</dbReference>
<comment type="caution">
    <text evidence="6">The sequence shown here is derived from an EMBL/GenBank/DDBJ whole genome shotgun (WGS) entry which is preliminary data.</text>
</comment>
<dbReference type="GO" id="GO:0004392">
    <property type="term" value="F:heme oxygenase (decyclizing) activity"/>
    <property type="evidence" value="ECO:0007669"/>
    <property type="project" value="InterPro"/>
</dbReference>
<keyword evidence="1" id="KW-0349">Heme</keyword>
<feature type="region of interest" description="Disordered" evidence="4">
    <location>
        <begin position="178"/>
        <end position="202"/>
    </location>
</feature>
<evidence type="ECO:0000313" key="7">
    <source>
        <dbReference type="Proteomes" id="UP000226431"/>
    </source>
</evidence>
<evidence type="ECO:0000256" key="2">
    <source>
        <dbReference type="ARBA" id="ARBA00022723"/>
    </source>
</evidence>
<reference evidence="6 7" key="1">
    <citation type="submission" date="2017-06" db="EMBL/GenBank/DDBJ databases">
        <title>Ant-infecting Ophiocordyceps genomes reveal a high diversity of potential behavioral manipulation genes and a possible major role for enterotoxins.</title>
        <authorList>
            <person name="De Bekker C."/>
            <person name="Evans H.C."/>
            <person name="Brachmann A."/>
            <person name="Hughes D.P."/>
        </authorList>
    </citation>
    <scope>NUCLEOTIDE SEQUENCE [LARGE SCALE GENOMIC DNA]</scope>
    <source>
        <strain evidence="6 7">Map16</strain>
    </source>
</reference>
<name>A0A2C5XTG1_9HYPO</name>
<dbReference type="PANTHER" id="PTHR10720:SF0">
    <property type="entry name" value="HEME OXYGENASE"/>
    <property type="match status" value="1"/>
</dbReference>
<dbReference type="STRING" id="2004952.A0A2C5XTG1"/>
<dbReference type="InterPro" id="IPR016053">
    <property type="entry name" value="Haem_Oase-like"/>
</dbReference>
<dbReference type="AlphaFoldDB" id="A0A2C5XTG1"/>
<keyword evidence="3" id="KW-0408">Iron</keyword>
<evidence type="ECO:0008006" key="8">
    <source>
        <dbReference type="Google" id="ProtNLM"/>
    </source>
</evidence>
<evidence type="ECO:0000313" key="6">
    <source>
        <dbReference type="EMBL" id="PHH78969.1"/>
    </source>
</evidence>
<dbReference type="GO" id="GO:0006788">
    <property type="term" value="P:heme oxidation"/>
    <property type="evidence" value="ECO:0007669"/>
    <property type="project" value="InterPro"/>
</dbReference>
<evidence type="ECO:0000256" key="5">
    <source>
        <dbReference type="SAM" id="Phobius"/>
    </source>
</evidence>
<keyword evidence="5" id="KW-1133">Transmembrane helix</keyword>
<feature type="transmembrane region" description="Helical" evidence="5">
    <location>
        <begin position="360"/>
        <end position="381"/>
    </location>
</feature>
<dbReference type="CDD" id="cd19165">
    <property type="entry name" value="HemeO"/>
    <property type="match status" value="1"/>
</dbReference>
<feature type="compositionally biased region" description="Basic and acidic residues" evidence="4">
    <location>
        <begin position="178"/>
        <end position="191"/>
    </location>
</feature>
<dbReference type="PANTHER" id="PTHR10720">
    <property type="entry name" value="HEME OXYGENASE"/>
    <property type="match status" value="1"/>
</dbReference>
<dbReference type="InterPro" id="IPR002051">
    <property type="entry name" value="Haem_Oase"/>
</dbReference>
<dbReference type="InterPro" id="IPR016084">
    <property type="entry name" value="Haem_Oase-like_multi-hlx"/>
</dbReference>
<organism evidence="6 7">
    <name type="scientific">Ophiocordyceps camponoti-rufipedis</name>
    <dbReference type="NCBI Taxonomy" id="2004952"/>
    <lineage>
        <taxon>Eukaryota</taxon>
        <taxon>Fungi</taxon>
        <taxon>Dikarya</taxon>
        <taxon>Ascomycota</taxon>
        <taxon>Pezizomycotina</taxon>
        <taxon>Sordariomycetes</taxon>
        <taxon>Hypocreomycetidae</taxon>
        <taxon>Hypocreales</taxon>
        <taxon>Ophiocordycipitaceae</taxon>
        <taxon>Ophiocordyceps</taxon>
    </lineage>
</organism>
<keyword evidence="2" id="KW-0479">Metal-binding</keyword>
<evidence type="ECO:0000256" key="3">
    <source>
        <dbReference type="ARBA" id="ARBA00023004"/>
    </source>
</evidence>
<keyword evidence="5" id="KW-0812">Transmembrane</keyword>
<dbReference type="GO" id="GO:0046872">
    <property type="term" value="F:metal ion binding"/>
    <property type="evidence" value="ECO:0007669"/>
    <property type="project" value="UniProtKB-KW"/>
</dbReference>
<sequence length="384" mass="42284">MDPDLESLLLQNLPLAHTINTATRQIHSRINKLVTSRLTLSLPPQAPDATLYLVGALHIATLYAAVEQAWDQARKADTPVAPMLESLHLRGLMRAERIRGDVVALSGWGGDVVRRCMDDVVRGPGPVAEVVRHVGRVAEERPHVLVAYAHVLFMALFAGGRYISQRVEAAGEDFWESVRGHSHHDDGKGGGEEGQQEEEREEEEAAVPLRFFRFDGPNQGQDLKHQFKSLLVSSEQLLTTSQKRDIVHEAILIFESVGRIVTQLDAVCAALPHHHHHHHPQNSSPSSTDLLLGSRLRDSIAVTRQRWENEHRHRPPRPSSVDGLADVVVSPVKAVRFQDSRAGWAVVVARCFVERAGGGSWAVVGVAAALLFALAAGRWSWLSG</sequence>